<keyword evidence="1" id="KW-0614">Plasmid</keyword>
<sequence length="312" mass="33412">MIVETPDPAIFSAAVLAGAPGLAVVMKAAFDLVPDGAGARRMVPSADPARRAILMADQGVLLFSATDLAPPVDQAEVPAGALRLDPRPGETPPAVQVLDVAGQTFETEDIATDPDKRLEFRVAREADTALEKARADIVVLGFIGASLRGAVTVDETLWLGRDLPPADADGDSARNLFGFEPRGSDARRALAGDLVAFAPFHRRGGGMFDDSGTGAALPAGGRVEIFQDNATTGTPYALRLPDLVPRVRLRVWCGHGPDRPPRWRKVPLGAMRADTLIVDPAAHRAEILWRLRWAAGTEPPDRYRSVQIREEE</sequence>
<dbReference type="BioCyc" id="RSPH349102:G1G8M-4486-MONOMER"/>
<geneLocation type="plasmid" evidence="1">
    <name>pRSPA03</name>
</geneLocation>
<dbReference type="KEGG" id="rsq:Rsph17025_4349"/>
<reference evidence="1" key="1">
    <citation type="submission" date="2007-04" db="EMBL/GenBank/DDBJ databases">
        <title>Complete sequence of plasmid pRSPA03 of Rhodobacter sphaeroides ATCC 17025.</title>
        <authorList>
            <consortium name="US DOE Joint Genome Institute"/>
            <person name="Copeland A."/>
            <person name="Lucas S."/>
            <person name="Lapidus A."/>
            <person name="Barry K."/>
            <person name="Detter J.C."/>
            <person name="Glavina del Rio T."/>
            <person name="Hammon N."/>
            <person name="Israni S."/>
            <person name="Dalin E."/>
            <person name="Tice H."/>
            <person name="Pitluck S."/>
            <person name="Chertkov O."/>
            <person name="Brettin T."/>
            <person name="Bruce D."/>
            <person name="Han C."/>
            <person name="Schmutz J."/>
            <person name="Larimer F."/>
            <person name="Land M."/>
            <person name="Hauser L."/>
            <person name="Kyrpides N."/>
            <person name="Kim E."/>
            <person name="Richardson P."/>
            <person name="Mackenzie C."/>
            <person name="Choudhary M."/>
            <person name="Donohue T.J."/>
            <person name="Kaplan S."/>
        </authorList>
    </citation>
    <scope>NUCLEOTIDE SEQUENCE [LARGE SCALE GENOMIC DNA]</scope>
    <source>
        <strain evidence="1">ATCC 17025</strain>
        <plasmid evidence="1">pRSPA03</plasmid>
    </source>
</reference>
<name>A4X0N0_CERS5</name>
<proteinExistence type="predicted"/>
<gene>
    <name evidence="1" type="ordered locus">Rsph17025_4349</name>
</gene>
<dbReference type="HOGENOM" id="CLU_891043_0_0_5"/>
<accession>A4X0N0</accession>
<dbReference type="AlphaFoldDB" id="A4X0N0"/>
<dbReference type="EMBL" id="CP000664">
    <property type="protein sequence ID" value="ABP73194.1"/>
    <property type="molecule type" value="Genomic_DNA"/>
</dbReference>
<organism evidence="1">
    <name type="scientific">Cereibacter sphaeroides (strain ATCC 17025 / ATH 2.4.3)</name>
    <name type="common">Rhodobacter sphaeroides</name>
    <dbReference type="NCBI Taxonomy" id="349102"/>
    <lineage>
        <taxon>Bacteria</taxon>
        <taxon>Pseudomonadati</taxon>
        <taxon>Pseudomonadota</taxon>
        <taxon>Alphaproteobacteria</taxon>
        <taxon>Rhodobacterales</taxon>
        <taxon>Paracoccaceae</taxon>
        <taxon>Cereibacter</taxon>
    </lineage>
</organism>
<protein>
    <submittedName>
        <fullName evidence="1">Uncharacterized protein</fullName>
    </submittedName>
</protein>
<evidence type="ECO:0000313" key="1">
    <source>
        <dbReference type="EMBL" id="ABP73194.1"/>
    </source>
</evidence>